<evidence type="ECO:0000313" key="8">
    <source>
        <dbReference type="Proteomes" id="UP000694388"/>
    </source>
</evidence>
<keyword evidence="2" id="KW-0202">Cytokine</keyword>
<sequence length="186" mass="21497">MSTCAKRLPPILVLIALLVLLAPMACRFAWDYSTASRRHQQFQSMFVWPRGWRVRQQRTLRSTAQLSTAEPSSPSPECRLSMVHLITHANDIYTQGDRTIIFWTKTLQCGDNIQAEKKVEAIRVTRSGMYFIYNQIMFKDERFTMGQVVWRRFGARRHAAQQEKPLLQCVCSMPETTNQSCYTAGT</sequence>
<keyword evidence="4" id="KW-1015">Disulfide bond</keyword>
<keyword evidence="8" id="KW-1185">Reference proteome</keyword>
<comment type="subcellular location">
    <subcellularLocation>
        <location evidence="1">Secreted</location>
    </subcellularLocation>
</comment>
<reference evidence="7" key="2">
    <citation type="submission" date="2025-09" db="UniProtKB">
        <authorList>
            <consortium name="Ensembl"/>
        </authorList>
    </citation>
    <scope>IDENTIFICATION</scope>
</reference>
<dbReference type="GO" id="GO:0005615">
    <property type="term" value="C:extracellular space"/>
    <property type="evidence" value="ECO:0007669"/>
    <property type="project" value="UniProtKB-KW"/>
</dbReference>
<evidence type="ECO:0000256" key="4">
    <source>
        <dbReference type="ARBA" id="ARBA00023157"/>
    </source>
</evidence>
<evidence type="ECO:0000313" key="7">
    <source>
        <dbReference type="Ensembl" id="ENSEBUP00000001556.1"/>
    </source>
</evidence>
<keyword evidence="3" id="KW-0964">Secreted</keyword>
<feature type="chain" id="PRO_5034589214" evidence="6">
    <location>
        <begin position="27"/>
        <end position="186"/>
    </location>
</feature>
<keyword evidence="6" id="KW-0732">Signal</keyword>
<dbReference type="InterPro" id="IPR051748">
    <property type="entry name" value="TNF_Ligand_Superfamily"/>
</dbReference>
<evidence type="ECO:0000256" key="1">
    <source>
        <dbReference type="ARBA" id="ARBA00004613"/>
    </source>
</evidence>
<dbReference type="Proteomes" id="UP000694388">
    <property type="component" value="Unplaced"/>
</dbReference>
<name>A0A8C4N5W0_EPTBU</name>
<reference evidence="7" key="1">
    <citation type="submission" date="2025-08" db="UniProtKB">
        <authorList>
            <consortium name="Ensembl"/>
        </authorList>
    </citation>
    <scope>IDENTIFICATION</scope>
</reference>
<organism evidence="7 8">
    <name type="scientific">Eptatretus burgeri</name>
    <name type="common">Inshore hagfish</name>
    <dbReference type="NCBI Taxonomy" id="7764"/>
    <lineage>
        <taxon>Eukaryota</taxon>
        <taxon>Metazoa</taxon>
        <taxon>Chordata</taxon>
        <taxon>Craniata</taxon>
        <taxon>Vertebrata</taxon>
        <taxon>Cyclostomata</taxon>
        <taxon>Myxini</taxon>
        <taxon>Myxiniformes</taxon>
        <taxon>Myxinidae</taxon>
        <taxon>Eptatretinae</taxon>
        <taxon>Eptatretus</taxon>
    </lineage>
</organism>
<dbReference type="GeneTree" id="ENSGT00940000157536"/>
<dbReference type="Gene3D" id="2.60.120.40">
    <property type="match status" value="1"/>
</dbReference>
<feature type="signal peptide" evidence="6">
    <location>
        <begin position="1"/>
        <end position="26"/>
    </location>
</feature>
<dbReference type="SUPFAM" id="SSF49842">
    <property type="entry name" value="TNF-like"/>
    <property type="match status" value="1"/>
</dbReference>
<evidence type="ECO:0000256" key="5">
    <source>
        <dbReference type="ARBA" id="ARBA00023180"/>
    </source>
</evidence>
<dbReference type="InterPro" id="IPR008983">
    <property type="entry name" value="Tumour_necrosis_fac-like_dom"/>
</dbReference>
<protein>
    <submittedName>
        <fullName evidence="7">Uncharacterized protein</fullName>
    </submittedName>
</protein>
<accession>A0A8C4N5W0</accession>
<dbReference type="GO" id="GO:0005125">
    <property type="term" value="F:cytokine activity"/>
    <property type="evidence" value="ECO:0007669"/>
    <property type="project" value="UniProtKB-KW"/>
</dbReference>
<evidence type="ECO:0000256" key="2">
    <source>
        <dbReference type="ARBA" id="ARBA00022514"/>
    </source>
</evidence>
<evidence type="ECO:0000256" key="3">
    <source>
        <dbReference type="ARBA" id="ARBA00022525"/>
    </source>
</evidence>
<dbReference type="Ensembl" id="ENSEBUT00000001885.1">
    <property type="protein sequence ID" value="ENSEBUP00000001556.1"/>
    <property type="gene ID" value="ENSEBUG00000001313.1"/>
</dbReference>
<dbReference type="PANTHER" id="PTHR15151:SF24">
    <property type="entry name" value="A PROLIFERATION-INDUCING LIGAND-LIKE PROTEIN-RELATED"/>
    <property type="match status" value="1"/>
</dbReference>
<proteinExistence type="predicted"/>
<dbReference type="AlphaFoldDB" id="A0A8C4N5W0"/>
<evidence type="ECO:0000256" key="6">
    <source>
        <dbReference type="SAM" id="SignalP"/>
    </source>
</evidence>
<keyword evidence="5" id="KW-0325">Glycoprotein</keyword>
<dbReference type="PANTHER" id="PTHR15151">
    <property type="entry name" value="PROTEIN EIGER"/>
    <property type="match status" value="1"/>
</dbReference>